<comment type="caution">
    <text evidence="2">The sequence shown here is derived from an EMBL/GenBank/DDBJ whole genome shotgun (WGS) entry which is preliminary data.</text>
</comment>
<feature type="region of interest" description="Disordered" evidence="1">
    <location>
        <begin position="1"/>
        <end position="180"/>
    </location>
</feature>
<feature type="compositionally biased region" description="Basic and acidic residues" evidence="1">
    <location>
        <begin position="131"/>
        <end position="140"/>
    </location>
</feature>
<sequence length="231" mass="25521">MGRRRGEGKRARSKDPEPAGAALLGRRRQHLPTRARPRATRPRRPPPLSVAAGKRGWEKDEGRSAGGSERARRTLLSAPPRQRRRLGAGSGARAQQPAGAWRRGLPGEVVVSWLEPRDGRLGRGARGGGALEDRLERPGEARPGTGARSGLRWGGQRAEPPRPGRGARRETRLQPEKPATARTWDFSCSGHAWGLCAVSPRERLWEWLAWTREHQCSDPVRVGAARLRQSR</sequence>
<evidence type="ECO:0000313" key="2">
    <source>
        <dbReference type="EMBL" id="KAK2112643.1"/>
    </source>
</evidence>
<feature type="compositionally biased region" description="Basic residues" evidence="1">
    <location>
        <begin position="25"/>
        <end position="44"/>
    </location>
</feature>
<accession>A0ABQ9VVQ9</accession>
<dbReference type="EMBL" id="JASSZA010000005">
    <property type="protein sequence ID" value="KAK2112643.1"/>
    <property type="molecule type" value="Genomic_DNA"/>
</dbReference>
<dbReference type="Proteomes" id="UP001266305">
    <property type="component" value="Unassembled WGS sequence"/>
</dbReference>
<organism evidence="2 3">
    <name type="scientific">Saguinus oedipus</name>
    <name type="common">Cotton-top tamarin</name>
    <name type="synonym">Oedipomidas oedipus</name>
    <dbReference type="NCBI Taxonomy" id="9490"/>
    <lineage>
        <taxon>Eukaryota</taxon>
        <taxon>Metazoa</taxon>
        <taxon>Chordata</taxon>
        <taxon>Craniata</taxon>
        <taxon>Vertebrata</taxon>
        <taxon>Euteleostomi</taxon>
        <taxon>Mammalia</taxon>
        <taxon>Eutheria</taxon>
        <taxon>Euarchontoglires</taxon>
        <taxon>Primates</taxon>
        <taxon>Haplorrhini</taxon>
        <taxon>Platyrrhini</taxon>
        <taxon>Cebidae</taxon>
        <taxon>Callitrichinae</taxon>
        <taxon>Saguinus</taxon>
    </lineage>
</organism>
<reference evidence="2 3" key="1">
    <citation type="submission" date="2023-05" db="EMBL/GenBank/DDBJ databases">
        <title>B98-5 Cell Line De Novo Hybrid Assembly: An Optical Mapping Approach.</title>
        <authorList>
            <person name="Kananen K."/>
            <person name="Auerbach J.A."/>
            <person name="Kautto E."/>
            <person name="Blachly J.S."/>
        </authorList>
    </citation>
    <scope>NUCLEOTIDE SEQUENCE [LARGE SCALE GENOMIC DNA]</scope>
    <source>
        <strain evidence="2">B95-8</strain>
        <tissue evidence="2">Cell line</tissue>
    </source>
</reference>
<feature type="compositionally biased region" description="Basic and acidic residues" evidence="1">
    <location>
        <begin position="159"/>
        <end position="175"/>
    </location>
</feature>
<gene>
    <name evidence="2" type="ORF">P7K49_012390</name>
</gene>
<name>A0ABQ9VVQ9_SAGOE</name>
<evidence type="ECO:0000256" key="1">
    <source>
        <dbReference type="SAM" id="MobiDB-lite"/>
    </source>
</evidence>
<proteinExistence type="predicted"/>
<keyword evidence="3" id="KW-1185">Reference proteome</keyword>
<feature type="compositionally biased region" description="Basic and acidic residues" evidence="1">
    <location>
        <begin position="1"/>
        <end position="17"/>
    </location>
</feature>
<protein>
    <submittedName>
        <fullName evidence="2">Uncharacterized protein</fullName>
    </submittedName>
</protein>
<evidence type="ECO:0000313" key="3">
    <source>
        <dbReference type="Proteomes" id="UP001266305"/>
    </source>
</evidence>